<proteinExistence type="predicted"/>
<feature type="region of interest" description="Disordered" evidence="1">
    <location>
        <begin position="262"/>
        <end position="292"/>
    </location>
</feature>
<reference evidence="2 3" key="1">
    <citation type="submission" date="2016-10" db="EMBL/GenBank/DDBJ databases">
        <authorList>
            <person name="Varghese N."/>
        </authorList>
    </citation>
    <scope>NUCLEOTIDE SEQUENCE [LARGE SCALE GENOMIC DNA]</scope>
</reference>
<evidence type="ECO:0000313" key="2">
    <source>
        <dbReference type="EMBL" id="SMY26465.1"/>
    </source>
</evidence>
<dbReference type="EMBL" id="LT882682">
    <property type="protein sequence ID" value="SMY26465.1"/>
    <property type="molecule type" value="Genomic_DNA"/>
</dbReference>
<dbReference type="Proteomes" id="UP000215453">
    <property type="component" value="Chromosome 7"/>
</dbReference>
<evidence type="ECO:0008006" key="4">
    <source>
        <dbReference type="Google" id="ProtNLM"/>
    </source>
</evidence>
<name>A0A1Y6LQ65_ZYMTR</name>
<sequence>MLPSPSLQPRPPLQSRAINVLPHQSPSQYTNKPVNCTRITIMATPSVPRMVNVFVRISDNEREQISTIQRTTLEARSSAFRAFLGQPVANEHDRDVTLPSGSPRALRHVLNTIKWRGHHPEMFISITGMTFTEAVGIWEVCNMISLEPQRVYERVTAHIIGHVSHNPATAEIVNTVHQAMRPSKVSFDAEKERPWRAMIHQMVWDEVHNSTPPAEKAAIQSIVGDNPDLRQAVNTKMADLRAKKDAYDAQSAANRTRIAAERNAAAQRGRGQRGRGQRGRGQHAGNEEDRRWAQAREVRAGTREWTPQLGWYVDRLRR</sequence>
<evidence type="ECO:0000313" key="3">
    <source>
        <dbReference type="Proteomes" id="UP000215453"/>
    </source>
</evidence>
<dbReference type="AlphaFoldDB" id="A0A1Y6LQ65"/>
<evidence type="ECO:0000256" key="1">
    <source>
        <dbReference type="SAM" id="MobiDB-lite"/>
    </source>
</evidence>
<gene>
    <name evidence="2" type="ORF">ZT1A5_G7908</name>
</gene>
<organism evidence="2 3">
    <name type="scientific">Zymoseptoria tritici ST99CH_1A5</name>
    <dbReference type="NCBI Taxonomy" id="1276529"/>
    <lineage>
        <taxon>Eukaryota</taxon>
        <taxon>Fungi</taxon>
        <taxon>Dikarya</taxon>
        <taxon>Ascomycota</taxon>
        <taxon>Pezizomycotina</taxon>
        <taxon>Dothideomycetes</taxon>
        <taxon>Dothideomycetidae</taxon>
        <taxon>Mycosphaerellales</taxon>
        <taxon>Mycosphaerellaceae</taxon>
        <taxon>Zymoseptoria</taxon>
    </lineage>
</organism>
<accession>A0A1Y6LQ65</accession>
<protein>
    <recommendedName>
        <fullName evidence="4">BTB domain-containing protein</fullName>
    </recommendedName>
</protein>
<feature type="compositionally biased region" description="Basic residues" evidence="1">
    <location>
        <begin position="270"/>
        <end position="281"/>
    </location>
</feature>